<proteinExistence type="predicted"/>
<evidence type="ECO:0000313" key="2">
    <source>
        <dbReference type="EMBL" id="DAD48245.1"/>
    </source>
</evidence>
<sequence length="106" mass="12556">MVSCSLYRESTDQNNRQKPLLFLPLFVTVINAFLFYWYLHSIFGERFSKSGCLFWLWFAVAGQILITIFRKFDYKNDILKCFLCEGKITELVLVDTVFCSDWTGRK</sequence>
<evidence type="ECO:0000256" key="1">
    <source>
        <dbReference type="SAM" id="Phobius"/>
    </source>
</evidence>
<keyword evidence="1" id="KW-0812">Transmembrane</keyword>
<name>A0A822ZY12_NELNU</name>
<accession>A0A822ZY12</accession>
<keyword evidence="3" id="KW-1185">Reference proteome</keyword>
<dbReference type="Proteomes" id="UP000607653">
    <property type="component" value="Unassembled WGS sequence"/>
</dbReference>
<keyword evidence="1" id="KW-1133">Transmembrane helix</keyword>
<feature type="transmembrane region" description="Helical" evidence="1">
    <location>
        <begin position="51"/>
        <end position="69"/>
    </location>
</feature>
<reference evidence="2 3" key="1">
    <citation type="journal article" date="2020" name="Mol. Biol. Evol.">
        <title>Distinct Expression and Methylation Patterns for Genes with Different Fates following a Single Whole-Genome Duplication in Flowering Plants.</title>
        <authorList>
            <person name="Shi T."/>
            <person name="Rahmani R.S."/>
            <person name="Gugger P.F."/>
            <person name="Wang M."/>
            <person name="Li H."/>
            <person name="Zhang Y."/>
            <person name="Li Z."/>
            <person name="Wang Q."/>
            <person name="Van de Peer Y."/>
            <person name="Marchal K."/>
            <person name="Chen J."/>
        </authorList>
    </citation>
    <scope>NUCLEOTIDE SEQUENCE [LARGE SCALE GENOMIC DNA]</scope>
    <source>
        <tissue evidence="2">Leaf</tissue>
    </source>
</reference>
<organism evidence="2 3">
    <name type="scientific">Nelumbo nucifera</name>
    <name type="common">Sacred lotus</name>
    <dbReference type="NCBI Taxonomy" id="4432"/>
    <lineage>
        <taxon>Eukaryota</taxon>
        <taxon>Viridiplantae</taxon>
        <taxon>Streptophyta</taxon>
        <taxon>Embryophyta</taxon>
        <taxon>Tracheophyta</taxon>
        <taxon>Spermatophyta</taxon>
        <taxon>Magnoliopsida</taxon>
        <taxon>Proteales</taxon>
        <taxon>Nelumbonaceae</taxon>
        <taxon>Nelumbo</taxon>
    </lineage>
</organism>
<evidence type="ECO:0000313" key="3">
    <source>
        <dbReference type="Proteomes" id="UP000607653"/>
    </source>
</evidence>
<feature type="transmembrane region" description="Helical" evidence="1">
    <location>
        <begin position="20"/>
        <end position="39"/>
    </location>
</feature>
<gene>
    <name evidence="2" type="ORF">HUJ06_018182</name>
</gene>
<dbReference type="AlphaFoldDB" id="A0A822ZY12"/>
<comment type="caution">
    <text evidence="2">The sequence shown here is derived from an EMBL/GenBank/DDBJ whole genome shotgun (WGS) entry which is preliminary data.</text>
</comment>
<keyword evidence="1" id="KW-0472">Membrane</keyword>
<dbReference type="EMBL" id="DUZY01000008">
    <property type="protein sequence ID" value="DAD48245.1"/>
    <property type="molecule type" value="Genomic_DNA"/>
</dbReference>
<protein>
    <submittedName>
        <fullName evidence="2">Uncharacterized protein</fullName>
    </submittedName>
</protein>